<evidence type="ECO:0000313" key="1">
    <source>
        <dbReference type="EMBL" id="RNA06996.1"/>
    </source>
</evidence>
<organism evidence="1 2">
    <name type="scientific">Brachionus plicatilis</name>
    <name type="common">Marine rotifer</name>
    <name type="synonym">Brachionus muelleri</name>
    <dbReference type="NCBI Taxonomy" id="10195"/>
    <lineage>
        <taxon>Eukaryota</taxon>
        <taxon>Metazoa</taxon>
        <taxon>Spiralia</taxon>
        <taxon>Gnathifera</taxon>
        <taxon>Rotifera</taxon>
        <taxon>Eurotatoria</taxon>
        <taxon>Monogononta</taxon>
        <taxon>Pseudotrocha</taxon>
        <taxon>Ploima</taxon>
        <taxon>Brachionidae</taxon>
        <taxon>Brachionus</taxon>
    </lineage>
</organism>
<sequence>MNSSTKNIPIKDLYKFPCTLFMLNTEIWRSSSLLRLFFFQCSISIYNFFDIPRLFSLATSTPVSTSFTSSTYSSSSLFTFLDLPTT</sequence>
<dbReference type="AlphaFoldDB" id="A0A3M7Q6E7"/>
<evidence type="ECO:0000313" key="2">
    <source>
        <dbReference type="Proteomes" id="UP000276133"/>
    </source>
</evidence>
<accession>A0A3M7Q6E7</accession>
<gene>
    <name evidence="1" type="ORF">BpHYR1_017996</name>
</gene>
<dbReference type="EMBL" id="REGN01007198">
    <property type="protein sequence ID" value="RNA06996.1"/>
    <property type="molecule type" value="Genomic_DNA"/>
</dbReference>
<protein>
    <submittedName>
        <fullName evidence="1">Uncharacterized protein</fullName>
    </submittedName>
</protein>
<dbReference type="Proteomes" id="UP000276133">
    <property type="component" value="Unassembled WGS sequence"/>
</dbReference>
<keyword evidence="2" id="KW-1185">Reference proteome</keyword>
<proteinExistence type="predicted"/>
<name>A0A3M7Q6E7_BRAPC</name>
<reference evidence="1 2" key="1">
    <citation type="journal article" date="2018" name="Sci. Rep.">
        <title>Genomic signatures of local adaptation to the degree of environmental predictability in rotifers.</title>
        <authorList>
            <person name="Franch-Gras L."/>
            <person name="Hahn C."/>
            <person name="Garcia-Roger E.M."/>
            <person name="Carmona M.J."/>
            <person name="Serra M."/>
            <person name="Gomez A."/>
        </authorList>
    </citation>
    <scope>NUCLEOTIDE SEQUENCE [LARGE SCALE GENOMIC DNA]</scope>
    <source>
        <strain evidence="1">HYR1</strain>
    </source>
</reference>
<comment type="caution">
    <text evidence="1">The sequence shown here is derived from an EMBL/GenBank/DDBJ whole genome shotgun (WGS) entry which is preliminary data.</text>
</comment>